<dbReference type="Proteomes" id="UP000252519">
    <property type="component" value="Unassembled WGS sequence"/>
</dbReference>
<reference evidence="2 3" key="1">
    <citation type="submission" date="2014-10" db="EMBL/GenBank/DDBJ databases">
        <title>Draft genome of the hookworm Ancylostoma caninum.</title>
        <authorList>
            <person name="Mitreva M."/>
        </authorList>
    </citation>
    <scope>NUCLEOTIDE SEQUENCE [LARGE SCALE GENOMIC DNA]</scope>
    <source>
        <strain evidence="2 3">Baltimore</strain>
    </source>
</reference>
<organism evidence="2 3">
    <name type="scientific">Ancylostoma caninum</name>
    <name type="common">Dog hookworm</name>
    <dbReference type="NCBI Taxonomy" id="29170"/>
    <lineage>
        <taxon>Eukaryota</taxon>
        <taxon>Metazoa</taxon>
        <taxon>Ecdysozoa</taxon>
        <taxon>Nematoda</taxon>
        <taxon>Chromadorea</taxon>
        <taxon>Rhabditida</taxon>
        <taxon>Rhabditina</taxon>
        <taxon>Rhabditomorpha</taxon>
        <taxon>Strongyloidea</taxon>
        <taxon>Ancylostomatidae</taxon>
        <taxon>Ancylostomatinae</taxon>
        <taxon>Ancylostoma</taxon>
    </lineage>
</organism>
<proteinExistence type="predicted"/>
<accession>A0A368GH12</accession>
<keyword evidence="3" id="KW-1185">Reference proteome</keyword>
<evidence type="ECO:0000313" key="3">
    <source>
        <dbReference type="Proteomes" id="UP000252519"/>
    </source>
</evidence>
<protein>
    <submittedName>
        <fullName evidence="2">Uncharacterized protein</fullName>
    </submittedName>
</protein>
<feature type="signal peptide" evidence="1">
    <location>
        <begin position="1"/>
        <end position="18"/>
    </location>
</feature>
<feature type="chain" id="PRO_5016777464" evidence="1">
    <location>
        <begin position="19"/>
        <end position="118"/>
    </location>
</feature>
<dbReference type="EMBL" id="JOJR01000149">
    <property type="protein sequence ID" value="RCN43671.1"/>
    <property type="molecule type" value="Genomic_DNA"/>
</dbReference>
<evidence type="ECO:0000313" key="2">
    <source>
        <dbReference type="EMBL" id="RCN43671.1"/>
    </source>
</evidence>
<dbReference type="AlphaFoldDB" id="A0A368GH12"/>
<evidence type="ECO:0000256" key="1">
    <source>
        <dbReference type="SAM" id="SignalP"/>
    </source>
</evidence>
<name>A0A368GH12_ANCCA</name>
<comment type="caution">
    <text evidence="2">The sequence shown here is derived from an EMBL/GenBank/DDBJ whole genome shotgun (WGS) entry which is preliminary data.</text>
</comment>
<keyword evidence="1" id="KW-0732">Signal</keyword>
<sequence length="118" mass="13263">MKLLLIALLILVIDAHIADNVLPAVDNNTTTGKWKPTIRRSINRKEYKIAPAVAAGEFVLFAEVIRTHSRCRLKLLTIGIIEPRQRPRPRVSQKRSCTGRSDGSGMCIELLLWIVSTF</sequence>
<gene>
    <name evidence="2" type="ORF">ANCCAN_10314</name>
</gene>